<dbReference type="PANTHER" id="PTHR24166:SF48">
    <property type="entry name" value="PROTEIN VAPYRIN"/>
    <property type="match status" value="1"/>
</dbReference>
<evidence type="ECO:0000256" key="1">
    <source>
        <dbReference type="ARBA" id="ARBA00022737"/>
    </source>
</evidence>
<feature type="coiled-coil region" evidence="5">
    <location>
        <begin position="653"/>
        <end position="736"/>
    </location>
</feature>
<feature type="repeat" description="ANK" evidence="4">
    <location>
        <begin position="286"/>
        <end position="318"/>
    </location>
</feature>
<gene>
    <name evidence="7" type="ORF">EVOR1521_LOCUS28212</name>
</gene>
<dbReference type="Pfam" id="PF13637">
    <property type="entry name" value="Ank_4"/>
    <property type="match status" value="1"/>
</dbReference>
<protein>
    <recommendedName>
        <fullName evidence="6">PARP catalytic domain-containing protein</fullName>
    </recommendedName>
</protein>
<evidence type="ECO:0000313" key="8">
    <source>
        <dbReference type="Proteomes" id="UP001178507"/>
    </source>
</evidence>
<dbReference type="Gene3D" id="3.90.228.10">
    <property type="match status" value="1"/>
</dbReference>
<feature type="coiled-coil region" evidence="5">
    <location>
        <begin position="858"/>
        <end position="920"/>
    </location>
</feature>
<evidence type="ECO:0000256" key="5">
    <source>
        <dbReference type="SAM" id="Coils"/>
    </source>
</evidence>
<dbReference type="Pfam" id="PF12796">
    <property type="entry name" value="Ank_2"/>
    <property type="match status" value="1"/>
</dbReference>
<reference evidence="7" key="1">
    <citation type="submission" date="2023-08" db="EMBL/GenBank/DDBJ databases">
        <authorList>
            <person name="Chen Y."/>
            <person name="Shah S."/>
            <person name="Dougan E. K."/>
            <person name="Thang M."/>
            <person name="Chan C."/>
        </authorList>
    </citation>
    <scope>NUCLEOTIDE SEQUENCE</scope>
</reference>
<evidence type="ECO:0000256" key="3">
    <source>
        <dbReference type="ARBA" id="ARBA00038259"/>
    </source>
</evidence>
<dbReference type="PANTHER" id="PTHR24166">
    <property type="entry name" value="ROLLING PEBBLES, ISOFORM B"/>
    <property type="match status" value="1"/>
</dbReference>
<feature type="repeat" description="ANK" evidence="4">
    <location>
        <begin position="220"/>
        <end position="252"/>
    </location>
</feature>
<dbReference type="Gene3D" id="1.25.40.20">
    <property type="entry name" value="Ankyrin repeat-containing domain"/>
    <property type="match status" value="2"/>
</dbReference>
<dbReference type="GO" id="GO:0003950">
    <property type="term" value="F:NAD+ poly-ADP-ribosyltransferase activity"/>
    <property type="evidence" value="ECO:0007669"/>
    <property type="project" value="InterPro"/>
</dbReference>
<dbReference type="Gene3D" id="1.25.40.10">
    <property type="entry name" value="Tetratricopeptide repeat domain"/>
    <property type="match status" value="1"/>
</dbReference>
<dbReference type="InterPro" id="IPR012317">
    <property type="entry name" value="Poly(ADP-ribose)pol_cat_dom"/>
</dbReference>
<feature type="repeat" description="ANK" evidence="4">
    <location>
        <begin position="154"/>
        <end position="186"/>
    </location>
</feature>
<dbReference type="EMBL" id="CAUJNA010003618">
    <property type="protein sequence ID" value="CAJ1406184.1"/>
    <property type="molecule type" value="Genomic_DNA"/>
</dbReference>
<dbReference type="SUPFAM" id="SSF56399">
    <property type="entry name" value="ADP-ribosylation"/>
    <property type="match status" value="1"/>
</dbReference>
<dbReference type="InterPro" id="IPR036770">
    <property type="entry name" value="Ankyrin_rpt-contain_sf"/>
</dbReference>
<feature type="coiled-coil region" evidence="5">
    <location>
        <begin position="772"/>
        <end position="799"/>
    </location>
</feature>
<dbReference type="SMART" id="SM00248">
    <property type="entry name" value="ANK"/>
    <property type="match status" value="7"/>
</dbReference>
<organism evidence="7 8">
    <name type="scientific">Effrenium voratum</name>
    <dbReference type="NCBI Taxonomy" id="2562239"/>
    <lineage>
        <taxon>Eukaryota</taxon>
        <taxon>Sar</taxon>
        <taxon>Alveolata</taxon>
        <taxon>Dinophyceae</taxon>
        <taxon>Suessiales</taxon>
        <taxon>Symbiodiniaceae</taxon>
        <taxon>Effrenium</taxon>
    </lineage>
</organism>
<keyword evidence="8" id="KW-1185">Reference proteome</keyword>
<comment type="similarity">
    <text evidence="3">Belongs to the TANC family.</text>
</comment>
<feature type="coiled-coil region" evidence="5">
    <location>
        <begin position="963"/>
        <end position="1004"/>
    </location>
</feature>
<keyword evidence="2 4" id="KW-0040">ANK repeat</keyword>
<dbReference type="Pfam" id="PF00644">
    <property type="entry name" value="PARP"/>
    <property type="match status" value="1"/>
</dbReference>
<evidence type="ECO:0000313" key="7">
    <source>
        <dbReference type="EMBL" id="CAJ1406184.1"/>
    </source>
</evidence>
<dbReference type="InterPro" id="IPR002110">
    <property type="entry name" value="Ankyrin_rpt"/>
</dbReference>
<keyword evidence="5" id="KW-0175">Coiled coil</keyword>
<feature type="domain" description="PARP catalytic" evidence="6">
    <location>
        <begin position="1127"/>
        <end position="1254"/>
    </location>
</feature>
<sequence>MARSRSRSRGRETLKLTSISGELLAELDLDEELRADFVSQVKLRLGERLGCPACRLQLLSVRPTNSATSWESCGRPRELQLLRVPLVRDYHDDLVDAVGLQCVARVREILERGQDPSFSGDGKPAVFHAVASANLEILLILRAAGAEMDPQDRVGASPLFLASQLGFEAAARLLLDSGAEVNRVAENGITACHIAARNGHPSLVQVLIQSGADMNRSSEDGFAPLHVAALYGQADVVAALVKLGADVNKTIETGFTSLHLAACNGHAGVVRALVEAGADINASIDDSFTPLHVAAVNGHESMVHTLVQVGMDVNKASKDGFTPLHVAALYGQEPVVRALLGFKADALRRLETGLAARQLAQRNAHGGVARLLAEAEAAASEEVEPTEPVLAETKEPEGSGAWSWSLRLFEQLGSWRLSADQVSCCTAITACQDEWQRVLGFLSEMQLRKLEKNQFVYSAAISALSAVWQLALSLFLEMRAARMQPNAVVRGATISACKSWTLSLHLLEGAPSVKAAAACGAPWQCSLRLLARLRGRCLRLDTAAFHAAGSADWRLSLAMPWRHLALPAEPLAHSLAVTACGEMGLWERSADVLLAVFQQTIQADLILHNSVLSAYAAGVRFRARLDRSPSEAVSLKEGDELTESVKPTNTAKESELKSQLRCANQRFLELQSEKDNALNIVQSVAKERNELKVQLQAAQRRALELQSERETALGDIQSAAREKHELKSQLQSSRQSLSWEVQKAKLFVQERDELNLQLHSSNQRFLQLHSEKEHALNDIANLAKERDELKGQLETTHQRFSDWQREKEAVLAHARQSCQGEKETAIKAAHQRCLELKSENEMALKSAHQKCLQSQIEKEMALKTVQSMSKERDQLKLQLHAADRSFSAELHKCLNLAAERDELKSQLDSASQKSVQLQIEKDHALSSIKTLSKEISELSFQLSSGRYDIAVAKSREFCLQQDKKSTESELVFAKQRAEELEADNHRLRRERSDLKSQLQDANQRAGDLTVDKLFKHLLAQHLTDPIACSAQPSCQALLHPDPIFQAVRDFAISTLVQHRRAYNSSEWCLPAKLCNFHIERLHNRTLREKYMAELEHLSSSTCSQGGVSAISDVAADGSLRPFFELEPMDASLNEVLLFHGAKPEILEKIRVGGFDPQRGGEGAGAMFGIGSYFARNLSKCDLYSGGKRTRQVLLSRVLLGRPYLAKQALGKEVHRPPDRRSGKSCDSVVGLTRAEGGAVDHREYIIFDKARALPLFRITFEHHTTCRCHICS</sequence>
<dbReference type="PROSITE" id="PS50297">
    <property type="entry name" value="ANK_REP_REGION"/>
    <property type="match status" value="6"/>
</dbReference>
<dbReference type="AlphaFoldDB" id="A0AA36JIA9"/>
<dbReference type="Proteomes" id="UP001178507">
    <property type="component" value="Unassembled WGS sequence"/>
</dbReference>
<accession>A0AA36JIA9</accession>
<evidence type="ECO:0000259" key="6">
    <source>
        <dbReference type="Pfam" id="PF00644"/>
    </source>
</evidence>
<name>A0AA36JIA9_9DINO</name>
<dbReference type="SUPFAM" id="SSF48403">
    <property type="entry name" value="Ankyrin repeat"/>
    <property type="match status" value="1"/>
</dbReference>
<dbReference type="PROSITE" id="PS50088">
    <property type="entry name" value="ANK_REPEAT"/>
    <property type="match status" value="6"/>
</dbReference>
<dbReference type="PRINTS" id="PR01415">
    <property type="entry name" value="ANKYRIN"/>
</dbReference>
<proteinExistence type="inferred from homology"/>
<dbReference type="InterPro" id="IPR011990">
    <property type="entry name" value="TPR-like_helical_dom_sf"/>
</dbReference>
<evidence type="ECO:0000256" key="2">
    <source>
        <dbReference type="ARBA" id="ARBA00023043"/>
    </source>
</evidence>
<keyword evidence="1" id="KW-0677">Repeat</keyword>
<feature type="repeat" description="ANK" evidence="4">
    <location>
        <begin position="319"/>
        <end position="345"/>
    </location>
</feature>
<comment type="caution">
    <text evidence="7">The sequence shown here is derived from an EMBL/GenBank/DDBJ whole genome shotgun (WGS) entry which is preliminary data.</text>
</comment>
<evidence type="ECO:0000256" key="4">
    <source>
        <dbReference type="PROSITE-ProRule" id="PRU00023"/>
    </source>
</evidence>
<dbReference type="InterPro" id="IPR050889">
    <property type="entry name" value="Dendritic_Spine_Reg/Scaffold"/>
</dbReference>
<feature type="repeat" description="ANK" evidence="4">
    <location>
        <begin position="253"/>
        <end position="285"/>
    </location>
</feature>
<feature type="repeat" description="ANK" evidence="4">
    <location>
        <begin position="187"/>
        <end position="219"/>
    </location>
</feature>